<evidence type="ECO:0000256" key="8">
    <source>
        <dbReference type="ARBA" id="ARBA00022989"/>
    </source>
</evidence>
<keyword evidence="7 11" id="KW-0573">Peptidoglycan synthesis</keyword>
<feature type="transmembrane region" description="Helical" evidence="11">
    <location>
        <begin position="27"/>
        <end position="49"/>
    </location>
</feature>
<dbReference type="Proteomes" id="UP000817854">
    <property type="component" value="Unassembled WGS sequence"/>
</dbReference>
<keyword evidence="5 11" id="KW-0812">Transmembrane</keyword>
<comment type="function">
    <text evidence="11">Peptidoglycan polymerase that catalyzes glycan chain elongation from lipid-linked precursors.</text>
</comment>
<keyword evidence="3 11" id="KW-0328">Glycosyltransferase</keyword>
<dbReference type="Gene3D" id="1.10.3810.10">
    <property type="entry name" value="Biosynthetic peptidoglycan transglycosylase-like"/>
    <property type="match status" value="1"/>
</dbReference>
<dbReference type="EMBL" id="VEVQ02000013">
    <property type="protein sequence ID" value="NHN27384.1"/>
    <property type="molecule type" value="Genomic_DNA"/>
</dbReference>
<dbReference type="SUPFAM" id="SSF53955">
    <property type="entry name" value="Lysozyme-like"/>
    <property type="match status" value="1"/>
</dbReference>
<evidence type="ECO:0000256" key="11">
    <source>
        <dbReference type="HAMAP-Rule" id="MF_00766"/>
    </source>
</evidence>
<dbReference type="PANTHER" id="PTHR30400:SF0">
    <property type="entry name" value="BIOSYNTHETIC PEPTIDOGLYCAN TRANSGLYCOSYLASE"/>
    <property type="match status" value="1"/>
</dbReference>
<evidence type="ECO:0000256" key="9">
    <source>
        <dbReference type="ARBA" id="ARBA00023136"/>
    </source>
</evidence>
<name>A0ABX0J059_9FLAO</name>
<evidence type="ECO:0000256" key="7">
    <source>
        <dbReference type="ARBA" id="ARBA00022984"/>
    </source>
</evidence>
<evidence type="ECO:0000256" key="3">
    <source>
        <dbReference type="ARBA" id="ARBA00022676"/>
    </source>
</evidence>
<dbReference type="RefSeq" id="WP_140963895.1">
    <property type="nucleotide sequence ID" value="NZ_VEVQ02000013.1"/>
</dbReference>
<evidence type="ECO:0000256" key="6">
    <source>
        <dbReference type="ARBA" id="ARBA00022960"/>
    </source>
</evidence>
<dbReference type="GO" id="GO:0016757">
    <property type="term" value="F:glycosyltransferase activity"/>
    <property type="evidence" value="ECO:0007669"/>
    <property type="project" value="UniProtKB-KW"/>
</dbReference>
<dbReference type="HAMAP" id="MF_00766">
    <property type="entry name" value="PGT_MtgA"/>
    <property type="match status" value="1"/>
</dbReference>
<dbReference type="EC" id="2.4.99.28" evidence="11"/>
<evidence type="ECO:0000256" key="1">
    <source>
        <dbReference type="ARBA" id="ARBA00022475"/>
    </source>
</evidence>
<evidence type="ECO:0000259" key="12">
    <source>
        <dbReference type="Pfam" id="PF00912"/>
    </source>
</evidence>
<reference evidence="13" key="1">
    <citation type="submission" date="2019-05" db="EMBL/GenBank/DDBJ databases">
        <authorList>
            <person name="Lianzixin W."/>
        </authorList>
    </citation>
    <scope>NUCLEOTIDE SEQUENCE</scope>
    <source>
        <strain evidence="13">EC11</strain>
    </source>
</reference>
<comment type="subcellular location">
    <subcellularLocation>
        <location evidence="11">Cell membrane</location>
        <topology evidence="11">Single-pass membrane protein</topology>
    </subcellularLocation>
</comment>
<dbReference type="InterPro" id="IPR011812">
    <property type="entry name" value="Pep_trsgly"/>
</dbReference>
<dbReference type="PANTHER" id="PTHR30400">
    <property type="entry name" value="MONOFUNCTIONAL BIOSYNTHETIC PEPTIDOGLYCAN TRANSGLYCOSYLASE"/>
    <property type="match status" value="1"/>
</dbReference>
<dbReference type="NCBIfam" id="TIGR02070">
    <property type="entry name" value="mono_pep_trsgly"/>
    <property type="match status" value="1"/>
</dbReference>
<dbReference type="InterPro" id="IPR001264">
    <property type="entry name" value="Glyco_trans_51"/>
</dbReference>
<feature type="domain" description="Glycosyl transferase family 51" evidence="12">
    <location>
        <begin position="75"/>
        <end position="233"/>
    </location>
</feature>
<keyword evidence="8 11" id="KW-1133">Transmembrane helix</keyword>
<keyword evidence="10 11" id="KW-0961">Cell wall biogenesis/degradation</keyword>
<comment type="caution">
    <text evidence="13">The sequence shown here is derived from an EMBL/GenBank/DDBJ whole genome shotgun (WGS) entry which is preliminary data.</text>
</comment>
<accession>A0ABX0J059</accession>
<reference evidence="13" key="2">
    <citation type="submission" date="2020-02" db="EMBL/GenBank/DDBJ databases">
        <title>Flavobacterium profundi sp. nov., isolated from a deep-sea seamount.</title>
        <authorList>
            <person name="Zhang D.-C."/>
        </authorList>
    </citation>
    <scope>NUCLEOTIDE SEQUENCE</scope>
    <source>
        <strain evidence="13">EC11</strain>
    </source>
</reference>
<comment type="pathway">
    <text evidence="11">Cell wall biogenesis; peptidoglycan biosynthesis.</text>
</comment>
<keyword evidence="4 11" id="KW-0808">Transferase</keyword>
<proteinExistence type="inferred from homology"/>
<comment type="catalytic activity">
    <reaction evidence="11">
        <text>[GlcNAc-(1-&gt;4)-Mur2Ac(oyl-L-Ala-gamma-D-Glu-L-Lys-D-Ala-D-Ala)](n)-di-trans,octa-cis-undecaprenyl diphosphate + beta-D-GlcNAc-(1-&gt;4)-Mur2Ac(oyl-L-Ala-gamma-D-Glu-L-Lys-D-Ala-D-Ala)-di-trans,octa-cis-undecaprenyl diphosphate = [GlcNAc-(1-&gt;4)-Mur2Ac(oyl-L-Ala-gamma-D-Glu-L-Lys-D-Ala-D-Ala)](n+1)-di-trans,octa-cis-undecaprenyl diphosphate + di-trans,octa-cis-undecaprenyl diphosphate + H(+)</text>
        <dbReference type="Rhea" id="RHEA:23708"/>
        <dbReference type="Rhea" id="RHEA-COMP:9602"/>
        <dbReference type="Rhea" id="RHEA-COMP:9603"/>
        <dbReference type="ChEBI" id="CHEBI:15378"/>
        <dbReference type="ChEBI" id="CHEBI:58405"/>
        <dbReference type="ChEBI" id="CHEBI:60033"/>
        <dbReference type="ChEBI" id="CHEBI:78435"/>
        <dbReference type="EC" id="2.4.99.28"/>
    </reaction>
</comment>
<evidence type="ECO:0000256" key="4">
    <source>
        <dbReference type="ARBA" id="ARBA00022679"/>
    </source>
</evidence>
<dbReference type="InterPro" id="IPR036950">
    <property type="entry name" value="PBP_transglycosylase"/>
</dbReference>
<keyword evidence="2" id="KW-0997">Cell inner membrane</keyword>
<evidence type="ECO:0000313" key="14">
    <source>
        <dbReference type="Proteomes" id="UP000817854"/>
    </source>
</evidence>
<evidence type="ECO:0000256" key="5">
    <source>
        <dbReference type="ARBA" id="ARBA00022692"/>
    </source>
</evidence>
<sequence>MAKKTTPKKRTIKTSKKRSIGQKIFRFIWKTILWFNIISVFFVLLYRFVPVPFTPLMIIRAIEQKSDGKEMICSHNWVPIEQISPNLQKAVISSEDGKFLEHNGFDFKSMQKAFEGNQKGKKIKGGSTISQQTAKNVFLWQGRSYLRKGLEAYYTVLIELLWSKKRIMEVYLNSIEMGDGVYGAQAASKYWYHKEAKNLSRNEAAGIAAILPNPRKFKASNSSNYINRRKATISKYIGYTKLDY</sequence>
<evidence type="ECO:0000256" key="2">
    <source>
        <dbReference type="ARBA" id="ARBA00022519"/>
    </source>
</evidence>
<evidence type="ECO:0000313" key="13">
    <source>
        <dbReference type="EMBL" id="NHN27384.1"/>
    </source>
</evidence>
<comment type="similarity">
    <text evidence="11">Belongs to the glycosyltransferase 51 family.</text>
</comment>
<evidence type="ECO:0000256" key="10">
    <source>
        <dbReference type="ARBA" id="ARBA00023316"/>
    </source>
</evidence>
<keyword evidence="1 11" id="KW-1003">Cell membrane</keyword>
<keyword evidence="9 11" id="KW-0472">Membrane</keyword>
<dbReference type="InterPro" id="IPR023346">
    <property type="entry name" value="Lysozyme-like_dom_sf"/>
</dbReference>
<keyword evidence="6 11" id="KW-0133">Cell shape</keyword>
<organism evidence="13 14">
    <name type="scientific">Flavobacterium jejuense</name>
    <dbReference type="NCBI Taxonomy" id="1544455"/>
    <lineage>
        <taxon>Bacteria</taxon>
        <taxon>Pseudomonadati</taxon>
        <taxon>Bacteroidota</taxon>
        <taxon>Flavobacteriia</taxon>
        <taxon>Flavobacteriales</taxon>
        <taxon>Flavobacteriaceae</taxon>
        <taxon>Flavobacterium</taxon>
    </lineage>
</organism>
<protein>
    <recommendedName>
        <fullName evidence="11">Biosynthetic peptidoglycan transglycosylase</fullName>
        <ecNumber evidence="11">2.4.99.28</ecNumber>
    </recommendedName>
    <alternativeName>
        <fullName evidence="11">Glycan polymerase</fullName>
    </alternativeName>
    <alternativeName>
        <fullName evidence="11">Peptidoglycan glycosyltransferase MtgA</fullName>
        <shortName evidence="11">PGT</shortName>
    </alternativeName>
</protein>
<dbReference type="Pfam" id="PF00912">
    <property type="entry name" value="Transgly"/>
    <property type="match status" value="1"/>
</dbReference>
<keyword evidence="14" id="KW-1185">Reference proteome</keyword>
<gene>
    <name evidence="11 13" type="primary">mtgA</name>
    <name evidence="13" type="ORF">FIA58_017020</name>
</gene>